<dbReference type="GO" id="GO:0005739">
    <property type="term" value="C:mitochondrion"/>
    <property type="evidence" value="ECO:0007669"/>
    <property type="project" value="UniProtKB-SubCell"/>
</dbReference>
<name>A0AAV2H123_LYMST</name>
<evidence type="ECO:0000256" key="2">
    <source>
        <dbReference type="ARBA" id="ARBA00008507"/>
    </source>
</evidence>
<dbReference type="Pfam" id="PF10644">
    <property type="entry name" value="Misat_Tub_SegII"/>
    <property type="match status" value="1"/>
</dbReference>
<evidence type="ECO:0000256" key="3">
    <source>
        <dbReference type="ARBA" id="ARBA00023128"/>
    </source>
</evidence>
<dbReference type="GO" id="GO:0007005">
    <property type="term" value="P:mitochondrion organization"/>
    <property type="evidence" value="ECO:0007669"/>
    <property type="project" value="InterPro"/>
</dbReference>
<dbReference type="Proteomes" id="UP001497497">
    <property type="component" value="Unassembled WGS sequence"/>
</dbReference>
<feature type="domain" description="DML1/Misato tubulin" evidence="5">
    <location>
        <begin position="167"/>
        <end position="353"/>
    </location>
</feature>
<comment type="caution">
    <text evidence="6">The sequence shown here is derived from an EMBL/GenBank/DDBJ whole genome shotgun (WGS) entry which is preliminary data.</text>
</comment>
<evidence type="ECO:0000313" key="6">
    <source>
        <dbReference type="EMBL" id="CAL1527367.1"/>
    </source>
</evidence>
<reference evidence="6 7" key="1">
    <citation type="submission" date="2024-04" db="EMBL/GenBank/DDBJ databases">
        <authorList>
            <consortium name="Genoscope - CEA"/>
            <person name="William W."/>
        </authorList>
    </citation>
    <scope>NUCLEOTIDE SEQUENCE [LARGE SCALE GENOMIC DNA]</scope>
</reference>
<dbReference type="Pfam" id="PF14881">
    <property type="entry name" value="Tubulin_3"/>
    <property type="match status" value="1"/>
</dbReference>
<dbReference type="InterPro" id="IPR049942">
    <property type="entry name" value="DML1/Misato"/>
</dbReference>
<dbReference type="EMBL" id="CAXITT010000016">
    <property type="protein sequence ID" value="CAL1527367.1"/>
    <property type="molecule type" value="Genomic_DNA"/>
</dbReference>
<dbReference type="InterPro" id="IPR036525">
    <property type="entry name" value="Tubulin/FtsZ_GTPase_sf"/>
</dbReference>
<dbReference type="PANTHER" id="PTHR13391">
    <property type="entry name" value="MITOCHONDRIAL DISTRIBUTION REGULATOR MISATO"/>
    <property type="match status" value="1"/>
</dbReference>
<dbReference type="InterPro" id="IPR019605">
    <property type="entry name" value="Misato_II_tubulin-like"/>
</dbReference>
<keyword evidence="7" id="KW-1185">Reference proteome</keyword>
<protein>
    <recommendedName>
        <fullName evidence="8">Protein misato</fullName>
    </recommendedName>
</protein>
<comment type="subcellular location">
    <subcellularLocation>
        <location evidence="1">Mitochondrion</location>
    </subcellularLocation>
</comment>
<evidence type="ECO:0000259" key="5">
    <source>
        <dbReference type="Pfam" id="PF14881"/>
    </source>
</evidence>
<proteinExistence type="inferred from homology"/>
<dbReference type="InterPro" id="IPR029209">
    <property type="entry name" value="DML1/Misato_tubulin"/>
</dbReference>
<evidence type="ECO:0000256" key="1">
    <source>
        <dbReference type="ARBA" id="ARBA00004173"/>
    </source>
</evidence>
<evidence type="ECO:0008006" key="8">
    <source>
        <dbReference type="Google" id="ProtNLM"/>
    </source>
</evidence>
<dbReference type="SUPFAM" id="SSF52490">
    <property type="entry name" value="Tubulin nucleotide-binding domain-like"/>
    <property type="match status" value="1"/>
</dbReference>
<dbReference type="Gene3D" id="3.40.50.1440">
    <property type="entry name" value="Tubulin/FtsZ, GTPase domain"/>
    <property type="match status" value="1"/>
</dbReference>
<evidence type="ECO:0000313" key="7">
    <source>
        <dbReference type="Proteomes" id="UP001497497"/>
    </source>
</evidence>
<dbReference type="PANTHER" id="PTHR13391:SF0">
    <property type="entry name" value="PROTEIN MISATO HOMOLOG 1"/>
    <property type="match status" value="1"/>
</dbReference>
<organism evidence="6 7">
    <name type="scientific">Lymnaea stagnalis</name>
    <name type="common">Great pond snail</name>
    <name type="synonym">Helix stagnalis</name>
    <dbReference type="NCBI Taxonomy" id="6523"/>
    <lineage>
        <taxon>Eukaryota</taxon>
        <taxon>Metazoa</taxon>
        <taxon>Spiralia</taxon>
        <taxon>Lophotrochozoa</taxon>
        <taxon>Mollusca</taxon>
        <taxon>Gastropoda</taxon>
        <taxon>Heterobranchia</taxon>
        <taxon>Euthyneura</taxon>
        <taxon>Panpulmonata</taxon>
        <taxon>Hygrophila</taxon>
        <taxon>Lymnaeoidea</taxon>
        <taxon>Lymnaeidae</taxon>
        <taxon>Lymnaea</taxon>
    </lineage>
</organism>
<dbReference type="CDD" id="cd06060">
    <property type="entry name" value="misato"/>
    <property type="match status" value="1"/>
</dbReference>
<feature type="domain" description="Misato Segment II tubulin-like" evidence="4">
    <location>
        <begin position="4"/>
        <end position="118"/>
    </location>
</feature>
<evidence type="ECO:0000259" key="4">
    <source>
        <dbReference type="Pfam" id="PF10644"/>
    </source>
</evidence>
<comment type="similarity">
    <text evidence="2">Belongs to the misato family.</text>
</comment>
<accession>A0AAV2H123</accession>
<sequence>MSAREIITLQIGQYSNYIGTHWWNLQESTFVYDSKLLEEHPKEVNHDVLYREGKTLKGDVTYTPRLVLFDLNNSLGTLKKDGTLYDFGAEENINWLGDVTLHQAPGINKNKFLKDLDEEFENYRGEDGYKLRKGDDDETDEIETRQECSAVKVEDPVFGKKYYNLDNDVHVWSDYMHTALHPRSIFLLKDHQHNNPETPFNIFGLGQQVSRDREQWDEIEDRVRYFTEECDQLQGFHILLDSHNAFGGLASSILSYLSDEYSSKSRLSFAVTPAQPPDKNAAERSARLLNSALSLCDCSESSSLYIPLSLASTLWKAVGAPCKFPHLQYKAHLDYHTSAILAASLDTTTMPYRKEKEPGRISDLTSSFSMIGRKVSALYTSLPYHIQTGSSFAESLIEHKGSQPWCSVTPHVKNSSNPWFQSCVVRGISPRMQKSESQHRGSALHFSPSTSVHDIIKQYLSEMYPDTQNAGFVLRDGINVGAPFPHIFAPYVNYQGLITDSNRFPFSGVETAPIVTSLQSNAEIRCYIDSLESTVSKFNLARHQHFIDAGLEPEEFAESINSLKDLAQCYKN</sequence>
<keyword evidence="3" id="KW-0496">Mitochondrion</keyword>
<gene>
    <name evidence="6" type="ORF">GSLYS_00001544001</name>
</gene>
<dbReference type="AlphaFoldDB" id="A0AAV2H123"/>